<dbReference type="NCBIfam" id="NF001393">
    <property type="entry name" value="PRK00281.2-4"/>
    <property type="match status" value="1"/>
</dbReference>
<name>A0A1J4UBD8_9BACT</name>
<dbReference type="AlphaFoldDB" id="A0A1J4UBD8"/>
<evidence type="ECO:0000256" key="10">
    <source>
        <dbReference type="ARBA" id="ARBA00023251"/>
    </source>
</evidence>
<dbReference type="Pfam" id="PF02673">
    <property type="entry name" value="BacA"/>
    <property type="match status" value="1"/>
</dbReference>
<feature type="transmembrane region" description="Helical" evidence="14">
    <location>
        <begin position="41"/>
        <end position="59"/>
    </location>
</feature>
<dbReference type="PANTHER" id="PTHR30622">
    <property type="entry name" value="UNDECAPRENYL-DIPHOSPHATASE"/>
    <property type="match status" value="1"/>
</dbReference>
<feature type="transmembrane region" description="Helical" evidence="14">
    <location>
        <begin position="87"/>
        <end position="106"/>
    </location>
</feature>
<evidence type="ECO:0000313" key="16">
    <source>
        <dbReference type="Proteomes" id="UP000181941"/>
    </source>
</evidence>
<keyword evidence="10 14" id="KW-0046">Antibiotic resistance</keyword>
<dbReference type="PANTHER" id="PTHR30622:SF4">
    <property type="entry name" value="UNDECAPRENYL-DIPHOSPHATASE"/>
    <property type="match status" value="1"/>
</dbReference>
<evidence type="ECO:0000256" key="4">
    <source>
        <dbReference type="ARBA" id="ARBA00021581"/>
    </source>
</evidence>
<evidence type="ECO:0000256" key="13">
    <source>
        <dbReference type="ARBA" id="ARBA00047594"/>
    </source>
</evidence>
<feature type="transmembrane region" description="Helical" evidence="14">
    <location>
        <begin position="220"/>
        <end position="244"/>
    </location>
</feature>
<reference evidence="15 16" key="1">
    <citation type="journal article" date="2016" name="Environ. Microbiol.">
        <title>Genomic resolution of a cold subsurface aquifer community provides metabolic insights for novel microbes adapted to high CO concentrations.</title>
        <authorList>
            <person name="Probst A.J."/>
            <person name="Castelle C.J."/>
            <person name="Singh A."/>
            <person name="Brown C.T."/>
            <person name="Anantharaman K."/>
            <person name="Sharon I."/>
            <person name="Hug L.A."/>
            <person name="Burstein D."/>
            <person name="Emerson J.B."/>
            <person name="Thomas B.C."/>
            <person name="Banfield J.F."/>
        </authorList>
    </citation>
    <scope>NUCLEOTIDE SEQUENCE [LARGE SCALE GENOMIC DNA]</scope>
    <source>
        <strain evidence="15">CG1_02_32_51</strain>
    </source>
</reference>
<comment type="similarity">
    <text evidence="2 14">Belongs to the UppP family.</text>
</comment>
<comment type="catalytic activity">
    <reaction evidence="13 14">
        <text>di-trans,octa-cis-undecaprenyl diphosphate + H2O = di-trans,octa-cis-undecaprenyl phosphate + phosphate + H(+)</text>
        <dbReference type="Rhea" id="RHEA:28094"/>
        <dbReference type="ChEBI" id="CHEBI:15377"/>
        <dbReference type="ChEBI" id="CHEBI:15378"/>
        <dbReference type="ChEBI" id="CHEBI:43474"/>
        <dbReference type="ChEBI" id="CHEBI:58405"/>
        <dbReference type="ChEBI" id="CHEBI:60392"/>
        <dbReference type="EC" id="3.6.1.27"/>
    </reaction>
</comment>
<dbReference type="Proteomes" id="UP000181941">
    <property type="component" value="Unassembled WGS sequence"/>
</dbReference>
<dbReference type="EMBL" id="MNVC01000012">
    <property type="protein sequence ID" value="OIO20085.1"/>
    <property type="molecule type" value="Genomic_DNA"/>
</dbReference>
<dbReference type="InterPro" id="IPR003824">
    <property type="entry name" value="UppP"/>
</dbReference>
<comment type="function">
    <text evidence="14">Catalyzes the dephosphorylation of undecaprenyl diphosphate (UPP). Confers resistance to bacitracin.</text>
</comment>
<keyword evidence="7 14" id="KW-0378">Hydrolase</keyword>
<dbReference type="EC" id="3.6.1.27" evidence="3 14"/>
<comment type="subcellular location">
    <subcellularLocation>
        <location evidence="1 14">Cell membrane</location>
        <topology evidence="1 14">Multi-pass membrane protein</topology>
    </subcellularLocation>
</comment>
<keyword evidence="14" id="KW-0133">Cell shape</keyword>
<dbReference type="GO" id="GO:0005886">
    <property type="term" value="C:plasma membrane"/>
    <property type="evidence" value="ECO:0007669"/>
    <property type="project" value="UniProtKB-SubCell"/>
</dbReference>
<evidence type="ECO:0000313" key="15">
    <source>
        <dbReference type="EMBL" id="OIO20085.1"/>
    </source>
</evidence>
<sequence length="270" mass="30334">MTIIQSIVLGIVQGLSEFLPISSSGHLIFLPRLFGWSDHPIAFDVILHLGTLLAVVFYFRKKLWQLILAFFNYKKDISEEVKSDKKIAWLIAFSIIPAGAVGYFWGDWLENTFSSSTFIAFSLIFWGIILYVADRYAKRQTQTKKLAQISWKDNLFIAISQALALIPGTSRSGITMTAGLFSKLDKNTAAEYSFLMSVPIILLAGLSNVFDLVKNGLGNLNLLVLTTGFVFSSLSGFFAISFFLKIIKKWDFTPFVIYRIIIGVLILFLL</sequence>
<feature type="transmembrane region" description="Helical" evidence="14">
    <location>
        <begin position="154"/>
        <end position="174"/>
    </location>
</feature>
<gene>
    <name evidence="14" type="primary">uppP</name>
    <name evidence="15" type="ORF">AUJ23_00815</name>
</gene>
<keyword evidence="9 14" id="KW-0472">Membrane</keyword>
<dbReference type="GO" id="GO:0046677">
    <property type="term" value="P:response to antibiotic"/>
    <property type="evidence" value="ECO:0007669"/>
    <property type="project" value="UniProtKB-UniRule"/>
</dbReference>
<feature type="transmembrane region" description="Helical" evidence="14">
    <location>
        <begin position="112"/>
        <end position="133"/>
    </location>
</feature>
<comment type="miscellaneous">
    <text evidence="14">Bacitracin is thought to be involved in the inhibition of peptidoglycan synthesis by sequestering undecaprenyl diphosphate, thereby reducing the pool of lipid carrier available.</text>
</comment>
<keyword evidence="5 14" id="KW-1003">Cell membrane</keyword>
<protein>
    <recommendedName>
        <fullName evidence="4 14">Undecaprenyl-diphosphatase</fullName>
        <ecNumber evidence="3 14">3.6.1.27</ecNumber>
    </recommendedName>
    <alternativeName>
        <fullName evidence="12 14">Bacitracin resistance protein</fullName>
    </alternativeName>
    <alternativeName>
        <fullName evidence="11 14">Undecaprenyl pyrophosphate phosphatase</fullName>
    </alternativeName>
</protein>
<evidence type="ECO:0000256" key="2">
    <source>
        <dbReference type="ARBA" id="ARBA00010621"/>
    </source>
</evidence>
<dbReference type="GO" id="GO:0050380">
    <property type="term" value="F:undecaprenyl-diphosphatase activity"/>
    <property type="evidence" value="ECO:0007669"/>
    <property type="project" value="UniProtKB-UniRule"/>
</dbReference>
<evidence type="ECO:0000256" key="1">
    <source>
        <dbReference type="ARBA" id="ARBA00004651"/>
    </source>
</evidence>
<dbReference type="NCBIfam" id="TIGR00753">
    <property type="entry name" value="undec_PP_bacA"/>
    <property type="match status" value="1"/>
</dbReference>
<evidence type="ECO:0000256" key="11">
    <source>
        <dbReference type="ARBA" id="ARBA00032707"/>
    </source>
</evidence>
<evidence type="ECO:0000256" key="7">
    <source>
        <dbReference type="ARBA" id="ARBA00022801"/>
    </source>
</evidence>
<comment type="caution">
    <text evidence="15">The sequence shown here is derived from an EMBL/GenBank/DDBJ whole genome shotgun (WGS) entry which is preliminary data.</text>
</comment>
<feature type="transmembrane region" description="Helical" evidence="14">
    <location>
        <begin position="7"/>
        <end position="29"/>
    </location>
</feature>
<evidence type="ECO:0000256" key="3">
    <source>
        <dbReference type="ARBA" id="ARBA00012374"/>
    </source>
</evidence>
<evidence type="ECO:0000256" key="8">
    <source>
        <dbReference type="ARBA" id="ARBA00022989"/>
    </source>
</evidence>
<keyword evidence="14" id="KW-0573">Peptidoglycan synthesis</keyword>
<dbReference type="GO" id="GO:0008360">
    <property type="term" value="P:regulation of cell shape"/>
    <property type="evidence" value="ECO:0007669"/>
    <property type="project" value="UniProtKB-KW"/>
</dbReference>
<evidence type="ECO:0000256" key="5">
    <source>
        <dbReference type="ARBA" id="ARBA00022475"/>
    </source>
</evidence>
<dbReference type="GO" id="GO:0009252">
    <property type="term" value="P:peptidoglycan biosynthetic process"/>
    <property type="evidence" value="ECO:0007669"/>
    <property type="project" value="UniProtKB-KW"/>
</dbReference>
<keyword evidence="14" id="KW-0961">Cell wall biogenesis/degradation</keyword>
<dbReference type="GO" id="GO:0071555">
    <property type="term" value="P:cell wall organization"/>
    <property type="evidence" value="ECO:0007669"/>
    <property type="project" value="UniProtKB-KW"/>
</dbReference>
<accession>A0A1J4UBD8</accession>
<evidence type="ECO:0000256" key="14">
    <source>
        <dbReference type="HAMAP-Rule" id="MF_01006"/>
    </source>
</evidence>
<keyword evidence="6 14" id="KW-0812">Transmembrane</keyword>
<proteinExistence type="inferred from homology"/>
<organism evidence="15 16">
    <name type="scientific">Candidatus Magasanikbacteria bacterium CG1_02_32_51</name>
    <dbReference type="NCBI Taxonomy" id="1805238"/>
    <lineage>
        <taxon>Bacteria</taxon>
        <taxon>Candidatus Magasanikiibacteriota</taxon>
    </lineage>
</organism>
<evidence type="ECO:0000256" key="12">
    <source>
        <dbReference type="ARBA" id="ARBA00032932"/>
    </source>
</evidence>
<dbReference type="HAMAP" id="MF_01006">
    <property type="entry name" value="Undec_diphosphatase"/>
    <property type="match status" value="1"/>
</dbReference>
<feature type="transmembrane region" description="Helical" evidence="14">
    <location>
        <begin position="250"/>
        <end position="269"/>
    </location>
</feature>
<dbReference type="STRING" id="1805238.AUJ23_00815"/>
<evidence type="ECO:0000256" key="6">
    <source>
        <dbReference type="ARBA" id="ARBA00022692"/>
    </source>
</evidence>
<keyword evidence="8 14" id="KW-1133">Transmembrane helix</keyword>
<feature type="transmembrane region" description="Helical" evidence="14">
    <location>
        <begin position="194"/>
        <end position="213"/>
    </location>
</feature>
<evidence type="ECO:0000256" key="9">
    <source>
        <dbReference type="ARBA" id="ARBA00023136"/>
    </source>
</evidence>